<keyword evidence="7" id="KW-1185">Reference proteome</keyword>
<evidence type="ECO:0000256" key="3">
    <source>
        <dbReference type="ARBA" id="ARBA00022801"/>
    </source>
</evidence>
<dbReference type="InterPro" id="IPR011990">
    <property type="entry name" value="TPR-like_helical_dom_sf"/>
</dbReference>
<dbReference type="Gene3D" id="3.40.630.40">
    <property type="entry name" value="Zn-dependent exopeptidases"/>
    <property type="match status" value="1"/>
</dbReference>
<dbReference type="SMART" id="SM00646">
    <property type="entry name" value="Ami_3"/>
    <property type="match status" value="1"/>
</dbReference>
<dbReference type="Gene3D" id="2.60.40.3500">
    <property type="match status" value="1"/>
</dbReference>
<feature type="compositionally biased region" description="Polar residues" evidence="4">
    <location>
        <begin position="731"/>
        <end position="741"/>
    </location>
</feature>
<evidence type="ECO:0000256" key="2">
    <source>
        <dbReference type="ARBA" id="ARBA00011901"/>
    </source>
</evidence>
<feature type="domain" description="MurNAc-LAA" evidence="5">
    <location>
        <begin position="560"/>
        <end position="711"/>
    </location>
</feature>
<dbReference type="PANTHER" id="PTHR30404">
    <property type="entry name" value="N-ACETYLMURAMOYL-L-ALANINE AMIDASE"/>
    <property type="match status" value="1"/>
</dbReference>
<feature type="region of interest" description="Disordered" evidence="4">
    <location>
        <begin position="199"/>
        <end position="253"/>
    </location>
</feature>
<dbReference type="PANTHER" id="PTHR30404:SF0">
    <property type="entry name" value="N-ACETYLMURAMOYL-L-ALANINE AMIDASE AMIC"/>
    <property type="match status" value="1"/>
</dbReference>
<feature type="compositionally biased region" description="Basic and acidic residues" evidence="4">
    <location>
        <begin position="209"/>
        <end position="221"/>
    </location>
</feature>
<evidence type="ECO:0000313" key="7">
    <source>
        <dbReference type="Proteomes" id="UP001596091"/>
    </source>
</evidence>
<dbReference type="InterPro" id="IPR002508">
    <property type="entry name" value="MurNAc-LAA_cat"/>
</dbReference>
<reference evidence="7" key="1">
    <citation type="journal article" date="2019" name="Int. J. Syst. Evol. Microbiol.">
        <title>The Global Catalogue of Microorganisms (GCM) 10K type strain sequencing project: providing services to taxonomists for standard genome sequencing and annotation.</title>
        <authorList>
            <consortium name="The Broad Institute Genomics Platform"/>
            <consortium name="The Broad Institute Genome Sequencing Center for Infectious Disease"/>
            <person name="Wu L."/>
            <person name="Ma J."/>
        </authorList>
    </citation>
    <scope>NUCLEOTIDE SEQUENCE [LARGE SCALE GENOMIC DNA]</scope>
    <source>
        <strain evidence="7">JCM 4087</strain>
    </source>
</reference>
<proteinExistence type="predicted"/>
<evidence type="ECO:0000256" key="1">
    <source>
        <dbReference type="ARBA" id="ARBA00001561"/>
    </source>
</evidence>
<gene>
    <name evidence="6" type="ORF">ACFPT7_15480</name>
</gene>
<evidence type="ECO:0000313" key="6">
    <source>
        <dbReference type="EMBL" id="MFC5863708.1"/>
    </source>
</evidence>
<feature type="region of interest" description="Disordered" evidence="4">
    <location>
        <begin position="717"/>
        <end position="741"/>
    </location>
</feature>
<dbReference type="InterPro" id="IPR050695">
    <property type="entry name" value="N-acetylmuramoyl_amidase_3"/>
</dbReference>
<accession>A0ABW1EJX2</accession>
<dbReference type="Pfam" id="PF11741">
    <property type="entry name" value="AMIN"/>
    <property type="match status" value="1"/>
</dbReference>
<comment type="catalytic activity">
    <reaction evidence="1">
        <text>Hydrolyzes the link between N-acetylmuramoyl residues and L-amino acid residues in certain cell-wall glycopeptides.</text>
        <dbReference type="EC" id="3.5.1.28"/>
    </reaction>
</comment>
<dbReference type="RefSeq" id="WP_263339924.1">
    <property type="nucleotide sequence ID" value="NZ_JAGSYH010000005.1"/>
</dbReference>
<name>A0ABW1EJX2_9BACT</name>
<dbReference type="GO" id="GO:0008745">
    <property type="term" value="F:N-acetylmuramoyl-L-alanine amidase activity"/>
    <property type="evidence" value="ECO:0007669"/>
    <property type="project" value="UniProtKB-EC"/>
</dbReference>
<protein>
    <recommendedName>
        <fullName evidence="2">N-acetylmuramoyl-L-alanine amidase</fullName>
        <ecNumber evidence="2">3.5.1.28</ecNumber>
    </recommendedName>
</protein>
<organism evidence="6 7">
    <name type="scientific">Acidicapsa dinghuensis</name>
    <dbReference type="NCBI Taxonomy" id="2218256"/>
    <lineage>
        <taxon>Bacteria</taxon>
        <taxon>Pseudomonadati</taxon>
        <taxon>Acidobacteriota</taxon>
        <taxon>Terriglobia</taxon>
        <taxon>Terriglobales</taxon>
        <taxon>Acidobacteriaceae</taxon>
        <taxon>Acidicapsa</taxon>
    </lineage>
</organism>
<comment type="caution">
    <text evidence="6">The sequence shown here is derived from an EMBL/GenBank/DDBJ whole genome shotgun (WGS) entry which is preliminary data.</text>
</comment>
<dbReference type="EC" id="3.5.1.28" evidence="2"/>
<dbReference type="Proteomes" id="UP001596091">
    <property type="component" value="Unassembled WGS sequence"/>
</dbReference>
<sequence length="741" mass="79974">MPISPAMPADTGTAFCRAGSAVPMFHFPRAFRRPHSLAVVLFLASLAPASAFAQHRTHRERTVDPWEHAVQLRDKLEALPPEQRTRDRYEEVLEAFRAIYHDKPGVSKAPAAVAAVADLLAEKGRVLHDAKASRDALGQYEFLRQQYPQSPQVDNALLLEAEVCRQDLNDTGCAKEKLRQVIQEMPDTSFSEQAQLELKQMEGQRTTTHRSDRASVKRSRPESQPQVAQQPRETTPAPAPTPIPAAQDQPVESQQVDTVTHSSGKPVLITGMRHWSNPTSTRIAIDLGGKVEYEAARVPNPDRIFFDLHGARLAPGLNGKEVQVIDDGYLKRIRAAQFQQDVTRVVLDITDVSGYSAFLLPNPWRLIIDVHSDKSANKLAASNAKPAPQGDNSVADVAALSTEPAKIPATAGPTAKPVAARVPSSHPSDATPSPSEDASASTASSTPNTATPDSKSRSKSRRGTKPDSNSEEASVAHPADPTSDGERSLVRALGLKVGRIVIDPGHGGHDSGTLGPGGIEEKDVVLDVALRVGRLLHDQLGAEIVYTRDTDTFIPLETRTAIANKAQADLFLSIHANSSPEPDARGVEAYYLNFTSDPTALDVAARENAVSTSGVHQLSDLVRKIALKDKIDESREFAADIDTGLYDGLRKGNPGLKDRGVKKAPFVVLIGAQMPSVLAEISFLTNPDDAEQLREPEYRERIAKSLVDGVERYLRGLSGTRPHASDKALASTPSTGNGSGQ</sequence>
<feature type="region of interest" description="Disordered" evidence="4">
    <location>
        <begin position="405"/>
        <end position="487"/>
    </location>
</feature>
<evidence type="ECO:0000256" key="4">
    <source>
        <dbReference type="SAM" id="MobiDB-lite"/>
    </source>
</evidence>
<dbReference type="InterPro" id="IPR021731">
    <property type="entry name" value="AMIN_dom"/>
</dbReference>
<dbReference type="EMBL" id="JBHSPH010000005">
    <property type="protein sequence ID" value="MFC5863708.1"/>
    <property type="molecule type" value="Genomic_DNA"/>
</dbReference>
<dbReference type="Pfam" id="PF01520">
    <property type="entry name" value="Amidase_3"/>
    <property type="match status" value="1"/>
</dbReference>
<feature type="compositionally biased region" description="Low complexity" evidence="4">
    <location>
        <begin position="427"/>
        <end position="453"/>
    </location>
</feature>
<keyword evidence="3 6" id="KW-0378">Hydrolase</keyword>
<dbReference type="CDD" id="cd02696">
    <property type="entry name" value="MurNAc-LAA"/>
    <property type="match status" value="1"/>
</dbReference>
<dbReference type="SUPFAM" id="SSF53187">
    <property type="entry name" value="Zn-dependent exopeptidases"/>
    <property type="match status" value="1"/>
</dbReference>
<evidence type="ECO:0000259" key="5">
    <source>
        <dbReference type="SMART" id="SM00646"/>
    </source>
</evidence>
<dbReference type="Gene3D" id="1.25.40.10">
    <property type="entry name" value="Tetratricopeptide repeat domain"/>
    <property type="match status" value="1"/>
</dbReference>